<dbReference type="InterPro" id="IPR039417">
    <property type="entry name" value="Peptidase_C1A_papain-like"/>
</dbReference>
<dbReference type="FunFam" id="3.90.70.10:FF:000067">
    <property type="entry name" value="Senescence-specific cysteine protease"/>
    <property type="match status" value="1"/>
</dbReference>
<dbReference type="PANTHER" id="PTHR12411">
    <property type="entry name" value="CYSTEINE PROTEASE FAMILY C1-RELATED"/>
    <property type="match status" value="1"/>
</dbReference>
<dbReference type="Gene3D" id="3.90.70.10">
    <property type="entry name" value="Cysteine proteinases"/>
    <property type="match status" value="1"/>
</dbReference>
<dbReference type="PROSITE" id="PS00640">
    <property type="entry name" value="THIOL_PROTEASE_ASN"/>
    <property type="match status" value="1"/>
</dbReference>
<dbReference type="CDD" id="cd02248">
    <property type="entry name" value="Peptidase_C1A"/>
    <property type="match status" value="1"/>
</dbReference>
<dbReference type="InterPro" id="IPR025661">
    <property type="entry name" value="Pept_asp_AS"/>
</dbReference>
<accession>A0AAD9ZLE3</accession>
<evidence type="ECO:0000313" key="9">
    <source>
        <dbReference type="EMBL" id="KAK3184042.1"/>
    </source>
</evidence>
<proteinExistence type="inferred from homology"/>
<evidence type="ECO:0000256" key="5">
    <source>
        <dbReference type="ARBA" id="ARBA00022807"/>
    </source>
</evidence>
<dbReference type="InterPro" id="IPR013201">
    <property type="entry name" value="Prot_inhib_I29"/>
</dbReference>
<evidence type="ECO:0000256" key="1">
    <source>
        <dbReference type="ARBA" id="ARBA00008455"/>
    </source>
</evidence>
<evidence type="ECO:0000313" key="10">
    <source>
        <dbReference type="Proteomes" id="UP001281410"/>
    </source>
</evidence>
<dbReference type="InterPro" id="IPR038765">
    <property type="entry name" value="Papain-like_cys_pep_sf"/>
</dbReference>
<dbReference type="InterPro" id="IPR000668">
    <property type="entry name" value="Peptidase_C1A_C"/>
</dbReference>
<dbReference type="GO" id="GO:0008234">
    <property type="term" value="F:cysteine-type peptidase activity"/>
    <property type="evidence" value="ECO:0007669"/>
    <property type="project" value="UniProtKB-KW"/>
</dbReference>
<dbReference type="GO" id="GO:0006508">
    <property type="term" value="P:proteolysis"/>
    <property type="evidence" value="ECO:0007669"/>
    <property type="project" value="UniProtKB-KW"/>
</dbReference>
<keyword evidence="6" id="KW-1015">Disulfide bond</keyword>
<feature type="domain" description="Cathepsin propeptide inhibitor" evidence="8">
    <location>
        <begin position="59"/>
        <end position="115"/>
    </location>
</feature>
<dbReference type="InterPro" id="IPR000169">
    <property type="entry name" value="Pept_cys_AS"/>
</dbReference>
<keyword evidence="10" id="KW-1185">Reference proteome</keyword>
<dbReference type="Proteomes" id="UP001281410">
    <property type="component" value="Unassembled WGS sequence"/>
</dbReference>
<gene>
    <name evidence="9" type="ORF">Dsin_031328</name>
</gene>
<dbReference type="PROSITE" id="PS00639">
    <property type="entry name" value="THIOL_PROTEASE_HIS"/>
    <property type="match status" value="1"/>
</dbReference>
<dbReference type="AlphaFoldDB" id="A0AAD9ZLE3"/>
<evidence type="ECO:0000259" key="7">
    <source>
        <dbReference type="SMART" id="SM00645"/>
    </source>
</evidence>
<keyword evidence="5" id="KW-0788">Thiol protease</keyword>
<evidence type="ECO:0000256" key="2">
    <source>
        <dbReference type="ARBA" id="ARBA00022670"/>
    </source>
</evidence>
<evidence type="ECO:0000256" key="3">
    <source>
        <dbReference type="ARBA" id="ARBA00022729"/>
    </source>
</evidence>
<dbReference type="InterPro" id="IPR013128">
    <property type="entry name" value="Peptidase_C1A"/>
</dbReference>
<evidence type="ECO:0000256" key="6">
    <source>
        <dbReference type="ARBA" id="ARBA00023157"/>
    </source>
</evidence>
<evidence type="ECO:0000256" key="4">
    <source>
        <dbReference type="ARBA" id="ARBA00022801"/>
    </source>
</evidence>
<evidence type="ECO:0000259" key="8">
    <source>
        <dbReference type="SMART" id="SM00848"/>
    </source>
</evidence>
<dbReference type="Pfam" id="PF08246">
    <property type="entry name" value="Inhibitor_I29"/>
    <property type="match status" value="1"/>
</dbReference>
<name>A0AAD9ZLE3_9ROSI</name>
<reference evidence="9" key="1">
    <citation type="journal article" date="2023" name="Plant J.">
        <title>Genome sequences and population genomics provide insights into the demographic history, inbreeding, and mutation load of two 'living fossil' tree species of Dipteronia.</title>
        <authorList>
            <person name="Feng Y."/>
            <person name="Comes H.P."/>
            <person name="Chen J."/>
            <person name="Zhu S."/>
            <person name="Lu R."/>
            <person name="Zhang X."/>
            <person name="Li P."/>
            <person name="Qiu J."/>
            <person name="Olsen K.M."/>
            <person name="Qiu Y."/>
        </authorList>
    </citation>
    <scope>NUCLEOTIDE SEQUENCE</scope>
    <source>
        <strain evidence="9">NBL</strain>
    </source>
</reference>
<dbReference type="EMBL" id="JANJYJ010000010">
    <property type="protein sequence ID" value="KAK3184042.1"/>
    <property type="molecule type" value="Genomic_DNA"/>
</dbReference>
<comment type="similarity">
    <text evidence="1">Belongs to the peptidase C1 family.</text>
</comment>
<dbReference type="SMART" id="SM00645">
    <property type="entry name" value="Pept_C1"/>
    <property type="match status" value="1"/>
</dbReference>
<organism evidence="9 10">
    <name type="scientific">Dipteronia sinensis</name>
    <dbReference type="NCBI Taxonomy" id="43782"/>
    <lineage>
        <taxon>Eukaryota</taxon>
        <taxon>Viridiplantae</taxon>
        <taxon>Streptophyta</taxon>
        <taxon>Embryophyta</taxon>
        <taxon>Tracheophyta</taxon>
        <taxon>Spermatophyta</taxon>
        <taxon>Magnoliopsida</taxon>
        <taxon>eudicotyledons</taxon>
        <taxon>Gunneridae</taxon>
        <taxon>Pentapetalae</taxon>
        <taxon>rosids</taxon>
        <taxon>malvids</taxon>
        <taxon>Sapindales</taxon>
        <taxon>Sapindaceae</taxon>
        <taxon>Hippocastanoideae</taxon>
        <taxon>Acereae</taxon>
        <taxon>Dipteronia</taxon>
    </lineage>
</organism>
<feature type="domain" description="Peptidase C1A papain C-terminal" evidence="7">
    <location>
        <begin position="141"/>
        <end position="356"/>
    </location>
</feature>
<keyword evidence="4" id="KW-0378">Hydrolase</keyword>
<dbReference type="SUPFAM" id="SSF54001">
    <property type="entry name" value="Cysteine proteinases"/>
    <property type="match status" value="1"/>
</dbReference>
<dbReference type="PRINTS" id="PR00705">
    <property type="entry name" value="PAPAIN"/>
</dbReference>
<keyword evidence="3" id="KW-0732">Signal</keyword>
<protein>
    <submittedName>
        <fullName evidence="9">Uncharacterized protein</fullName>
    </submittedName>
</protein>
<comment type="caution">
    <text evidence="9">The sequence shown here is derived from an EMBL/GenBank/DDBJ whole genome shotgun (WGS) entry which is preliminary data.</text>
</comment>
<dbReference type="Pfam" id="PF00112">
    <property type="entry name" value="Peptidase_C1"/>
    <property type="match status" value="1"/>
</dbReference>
<keyword evidence="2" id="KW-0645">Protease</keyword>
<dbReference type="SMART" id="SM00848">
    <property type="entry name" value="Inhibitor_I29"/>
    <property type="match status" value="1"/>
</dbReference>
<dbReference type="PROSITE" id="PS00139">
    <property type="entry name" value="THIOL_PROTEASE_CYS"/>
    <property type="match status" value="1"/>
</dbReference>
<sequence length="358" mass="40422">MHTQVLIHHLHFKLAINMVMMLRNAGLTILISWVLGMPSGAWSEINITSYDPVTMEQRYERWLTQYDREYGSREEWQLRFQIYSSNVQFIDSINLQDLPFKLTDNQFADLTNEEFRSTYMGFRSMGQQATGCTQCFEFQDLPTIVDWRKKGAVTPVKNQGDCGSCWAFSAVAAVEGINQIKTGKLVSLSEQEIVDCDEPLYQGCKGGFMEKAYDFIKSNGGITTEDDYPYHAKDDACDNAKIQHHAVTISGYEAVYANDEKSLQAAVSRQPVSVAIDAGGYEFQLYSHGVFDGYCGHELNHGVTAVGYGENSGQKYWLVKNSWGTRWGESGYIRIKRDSDDPRGKCGIAMQPSYPVKN</sequence>
<dbReference type="InterPro" id="IPR025660">
    <property type="entry name" value="Pept_his_AS"/>
</dbReference>